<dbReference type="GO" id="GO:0022857">
    <property type="term" value="F:transmembrane transporter activity"/>
    <property type="evidence" value="ECO:0007669"/>
    <property type="project" value="InterPro"/>
</dbReference>
<dbReference type="Gene3D" id="1.20.1740.10">
    <property type="entry name" value="Amino acid/polyamine transporter I"/>
    <property type="match status" value="1"/>
</dbReference>
<evidence type="ECO:0000256" key="6">
    <source>
        <dbReference type="SAM" id="Phobius"/>
    </source>
</evidence>
<feature type="transmembrane region" description="Helical" evidence="6">
    <location>
        <begin position="411"/>
        <end position="432"/>
    </location>
</feature>
<feature type="transmembrane region" description="Helical" evidence="6">
    <location>
        <begin position="44"/>
        <end position="67"/>
    </location>
</feature>
<feature type="transmembrane region" description="Helical" evidence="6">
    <location>
        <begin position="12"/>
        <end position="32"/>
    </location>
</feature>
<feature type="transmembrane region" description="Helical" evidence="6">
    <location>
        <begin position="288"/>
        <end position="309"/>
    </location>
</feature>
<proteinExistence type="predicted"/>
<accession>A0A9W6GHK7</accession>
<feature type="transmembrane region" description="Helical" evidence="6">
    <location>
        <begin position="200"/>
        <end position="223"/>
    </location>
</feature>
<evidence type="ECO:0000313" key="7">
    <source>
        <dbReference type="EMBL" id="GLI55373.1"/>
    </source>
</evidence>
<dbReference type="Pfam" id="PF13520">
    <property type="entry name" value="AA_permease_2"/>
    <property type="match status" value="1"/>
</dbReference>
<evidence type="ECO:0000256" key="4">
    <source>
        <dbReference type="ARBA" id="ARBA00022989"/>
    </source>
</evidence>
<comment type="subcellular location">
    <subcellularLocation>
        <location evidence="1">Cell membrane</location>
        <topology evidence="1">Multi-pass membrane protein</topology>
    </subcellularLocation>
</comment>
<dbReference type="PANTHER" id="PTHR42770:SF7">
    <property type="entry name" value="MEMBRANE PROTEIN"/>
    <property type="match status" value="1"/>
</dbReference>
<organism evidence="7 8">
    <name type="scientific">Propionigenium maris DSM 9537</name>
    <dbReference type="NCBI Taxonomy" id="1123000"/>
    <lineage>
        <taxon>Bacteria</taxon>
        <taxon>Fusobacteriati</taxon>
        <taxon>Fusobacteriota</taxon>
        <taxon>Fusobacteriia</taxon>
        <taxon>Fusobacteriales</taxon>
        <taxon>Fusobacteriaceae</taxon>
        <taxon>Propionigenium</taxon>
    </lineage>
</organism>
<dbReference type="PANTHER" id="PTHR42770">
    <property type="entry name" value="AMINO ACID TRANSPORTER-RELATED"/>
    <property type="match status" value="1"/>
</dbReference>
<gene>
    <name evidence="7" type="ORF">PM10SUCC1_08870</name>
</gene>
<protein>
    <submittedName>
        <fullName evidence="7">Amino acid permease</fullName>
    </submittedName>
</protein>
<feature type="transmembrane region" description="Helical" evidence="6">
    <location>
        <begin position="88"/>
        <end position="111"/>
    </location>
</feature>
<feature type="transmembrane region" description="Helical" evidence="6">
    <location>
        <begin position="367"/>
        <end position="391"/>
    </location>
</feature>
<evidence type="ECO:0000256" key="5">
    <source>
        <dbReference type="ARBA" id="ARBA00023136"/>
    </source>
</evidence>
<name>A0A9W6GHK7_9FUSO</name>
<dbReference type="InterPro" id="IPR050367">
    <property type="entry name" value="APC_superfamily"/>
</dbReference>
<evidence type="ECO:0000256" key="2">
    <source>
        <dbReference type="ARBA" id="ARBA00022475"/>
    </source>
</evidence>
<keyword evidence="4 6" id="KW-1133">Transmembrane helix</keyword>
<keyword evidence="8" id="KW-1185">Reference proteome</keyword>
<dbReference type="InterPro" id="IPR002293">
    <property type="entry name" value="AA/rel_permease1"/>
</dbReference>
<feature type="transmembrane region" description="Helical" evidence="6">
    <location>
        <begin position="131"/>
        <end position="148"/>
    </location>
</feature>
<feature type="transmembrane region" description="Helical" evidence="6">
    <location>
        <begin position="235"/>
        <end position="258"/>
    </location>
</feature>
<feature type="transmembrane region" description="Helical" evidence="6">
    <location>
        <begin position="160"/>
        <end position="180"/>
    </location>
</feature>
<dbReference type="RefSeq" id="WP_281833782.1">
    <property type="nucleotide sequence ID" value="NZ_BSDY01000003.1"/>
</dbReference>
<keyword evidence="5 6" id="KW-0472">Membrane</keyword>
<evidence type="ECO:0000256" key="3">
    <source>
        <dbReference type="ARBA" id="ARBA00022692"/>
    </source>
</evidence>
<dbReference type="EMBL" id="BSDY01000003">
    <property type="protein sequence ID" value="GLI55373.1"/>
    <property type="molecule type" value="Genomic_DNA"/>
</dbReference>
<dbReference type="GO" id="GO:0005886">
    <property type="term" value="C:plasma membrane"/>
    <property type="evidence" value="ECO:0007669"/>
    <property type="project" value="UniProtKB-SubCell"/>
</dbReference>
<evidence type="ECO:0000313" key="8">
    <source>
        <dbReference type="Proteomes" id="UP001144471"/>
    </source>
</evidence>
<keyword evidence="2" id="KW-1003">Cell membrane</keyword>
<dbReference type="PIRSF" id="PIRSF006060">
    <property type="entry name" value="AA_transporter"/>
    <property type="match status" value="1"/>
</dbReference>
<sequence>MKENIKAKYGIVTAFALVMGTVIGVGIFFRAPAMTALTGGDFNAVLTAWVVGILMVVAAAIVIAEISSMDTDTGGVQSFLERSWSKRIGFGAGFTQTFLYLPANLALISWFVAGQFYVALLGRGGSGIEQIILAVVLVTTSFLINIYQPKLGGAIQVGSTFIKIIPLLLVGIFGIIFSGDPITSVGGNMAAVTEASGQDFITKVAAALAPALFALEGWIFLGIVSKEVKNPEKNVPRAIAGGLILVALFYLLFTFGVFKVATAEALGSGGADSASIVVRLFGSSAGRLLNIAILISALGVLNSFTLAYVRAPYALAERRDFPMAEKLRKVDIKTDTPIFSGFTALIISLLYMGGGVVIGGVEGIEGVLGMLADITILIFYVYYSITILGVLKLRRTEPEAVREFRAPMVKLLSAIAIAGTIFGGYGLFAAYAKTNLPVLIFYILFSLTGFIIYTASKDFEPA</sequence>
<keyword evidence="3 6" id="KW-0812">Transmembrane</keyword>
<feature type="transmembrane region" description="Helical" evidence="6">
    <location>
        <begin position="338"/>
        <end position="361"/>
    </location>
</feature>
<reference evidence="7" key="1">
    <citation type="submission" date="2022-12" db="EMBL/GenBank/DDBJ databases">
        <title>Reference genome sequencing for broad-spectrum identification of bacterial and archaeal isolates by mass spectrometry.</title>
        <authorList>
            <person name="Sekiguchi Y."/>
            <person name="Tourlousse D.M."/>
        </authorList>
    </citation>
    <scope>NUCLEOTIDE SEQUENCE</scope>
    <source>
        <strain evidence="7">10succ1</strain>
    </source>
</reference>
<comment type="caution">
    <text evidence="7">The sequence shown here is derived from an EMBL/GenBank/DDBJ whole genome shotgun (WGS) entry which is preliminary data.</text>
</comment>
<evidence type="ECO:0000256" key="1">
    <source>
        <dbReference type="ARBA" id="ARBA00004651"/>
    </source>
</evidence>
<feature type="transmembrane region" description="Helical" evidence="6">
    <location>
        <begin position="438"/>
        <end position="456"/>
    </location>
</feature>
<dbReference type="AlphaFoldDB" id="A0A9W6GHK7"/>
<dbReference type="Proteomes" id="UP001144471">
    <property type="component" value="Unassembled WGS sequence"/>
</dbReference>